<dbReference type="SUPFAM" id="SSF51998">
    <property type="entry name" value="PFL-like glycyl radical enzymes"/>
    <property type="match status" value="1"/>
</dbReference>
<dbReference type="EMBL" id="BARS01039163">
    <property type="protein sequence ID" value="GAG15965.1"/>
    <property type="molecule type" value="Genomic_DNA"/>
</dbReference>
<dbReference type="PANTHER" id="PTHR21075">
    <property type="entry name" value="ANAEROBIC RIBONUCLEOSIDE-TRIPHOSPHATE REDUCTASE"/>
    <property type="match status" value="1"/>
</dbReference>
<dbReference type="GO" id="GO:0031250">
    <property type="term" value="C:anaerobic ribonucleoside-triphosphate reductase complex"/>
    <property type="evidence" value="ECO:0007669"/>
    <property type="project" value="TreeGrafter"/>
</dbReference>
<dbReference type="GO" id="GO:0009265">
    <property type="term" value="P:2'-deoxyribonucleotide biosynthetic process"/>
    <property type="evidence" value="ECO:0007669"/>
    <property type="project" value="TreeGrafter"/>
</dbReference>
<dbReference type="Gene3D" id="3.20.70.20">
    <property type="match status" value="1"/>
</dbReference>
<accession>X0VCE1</accession>
<name>X0VCE1_9ZZZZ</name>
<dbReference type="GO" id="GO:0004748">
    <property type="term" value="F:ribonucleoside-diphosphate reductase activity, thioredoxin disulfide as acceptor"/>
    <property type="evidence" value="ECO:0007669"/>
    <property type="project" value="TreeGrafter"/>
</dbReference>
<dbReference type="PANTHER" id="PTHR21075:SF0">
    <property type="entry name" value="ANAEROBIC RIBONUCLEOSIDE-TRIPHOSPHATE REDUCTASE"/>
    <property type="match status" value="1"/>
</dbReference>
<dbReference type="AlphaFoldDB" id="X0VCE1"/>
<evidence type="ECO:0000313" key="1">
    <source>
        <dbReference type="EMBL" id="GAG15965.1"/>
    </source>
</evidence>
<comment type="caution">
    <text evidence="1">The sequence shown here is derived from an EMBL/GenBank/DDBJ whole genome shotgun (WGS) entry which is preliminary data.</text>
</comment>
<feature type="non-terminal residue" evidence="1">
    <location>
        <position position="1"/>
    </location>
</feature>
<sequence length="65" mass="7445">TPTFSICPHHGYLVGEQKTCPTCELPTEVYSRIVGYLRPIEQWNDGKRVEFADRMVYDQQAVTAV</sequence>
<protein>
    <submittedName>
        <fullName evidence="1">Uncharacterized protein</fullName>
    </submittedName>
</protein>
<dbReference type="GO" id="GO:0008998">
    <property type="term" value="F:ribonucleoside-triphosphate reductase (thioredoxin) activity"/>
    <property type="evidence" value="ECO:0007669"/>
    <property type="project" value="InterPro"/>
</dbReference>
<dbReference type="InterPro" id="IPR012833">
    <property type="entry name" value="NrdD"/>
</dbReference>
<reference evidence="1" key="1">
    <citation type="journal article" date="2014" name="Front. Microbiol.">
        <title>High frequency of phylogenetically diverse reductive dehalogenase-homologous genes in deep subseafloor sedimentary metagenomes.</title>
        <authorList>
            <person name="Kawai M."/>
            <person name="Futagami T."/>
            <person name="Toyoda A."/>
            <person name="Takaki Y."/>
            <person name="Nishi S."/>
            <person name="Hori S."/>
            <person name="Arai W."/>
            <person name="Tsubouchi T."/>
            <person name="Morono Y."/>
            <person name="Uchiyama I."/>
            <person name="Ito T."/>
            <person name="Fujiyama A."/>
            <person name="Inagaki F."/>
            <person name="Takami H."/>
        </authorList>
    </citation>
    <scope>NUCLEOTIDE SEQUENCE</scope>
    <source>
        <strain evidence="1">Expedition CK06-06</strain>
    </source>
</reference>
<proteinExistence type="predicted"/>
<dbReference type="GO" id="GO:0006260">
    <property type="term" value="P:DNA replication"/>
    <property type="evidence" value="ECO:0007669"/>
    <property type="project" value="InterPro"/>
</dbReference>
<dbReference type="Pfam" id="PF13597">
    <property type="entry name" value="NRDD"/>
    <property type="match status" value="1"/>
</dbReference>
<gene>
    <name evidence="1" type="ORF">S01H1_59842</name>
</gene>
<organism evidence="1">
    <name type="scientific">marine sediment metagenome</name>
    <dbReference type="NCBI Taxonomy" id="412755"/>
    <lineage>
        <taxon>unclassified sequences</taxon>
        <taxon>metagenomes</taxon>
        <taxon>ecological metagenomes</taxon>
    </lineage>
</organism>